<dbReference type="InterPro" id="IPR005467">
    <property type="entry name" value="His_kinase_dom"/>
</dbReference>
<evidence type="ECO:0000259" key="9">
    <source>
        <dbReference type="PROSITE" id="PS50109"/>
    </source>
</evidence>
<evidence type="ECO:0000256" key="1">
    <source>
        <dbReference type="ARBA" id="ARBA00000085"/>
    </source>
</evidence>
<dbReference type="Pfam" id="PF01584">
    <property type="entry name" value="CheW"/>
    <property type="match status" value="1"/>
</dbReference>
<reference evidence="13" key="1">
    <citation type="journal article" date="2015" name="Genome Announc.">
        <title>Draft Genome Sequence of Tolypothrix boutellei Strain VB521301.</title>
        <authorList>
            <person name="Chandrababunaidu M.M."/>
            <person name="Singh D."/>
            <person name="Sen D."/>
            <person name="Bhan S."/>
            <person name="Das S."/>
            <person name="Gupta A."/>
            <person name="Adhikary S.P."/>
            <person name="Tripathy S."/>
        </authorList>
    </citation>
    <scope>NUCLEOTIDE SEQUENCE</scope>
    <source>
        <strain evidence="13">VB521301</strain>
    </source>
</reference>
<evidence type="ECO:0000256" key="6">
    <source>
        <dbReference type="ARBA" id="ARBA00023012"/>
    </source>
</evidence>
<dbReference type="Gene3D" id="3.30.565.10">
    <property type="entry name" value="Histidine kinase-like ATPase, C-terminal domain"/>
    <property type="match status" value="1"/>
</dbReference>
<feature type="modified residue" description="4-aspartylphosphate" evidence="8">
    <location>
        <position position="1169"/>
    </location>
</feature>
<dbReference type="InterPro" id="IPR051315">
    <property type="entry name" value="Bact_Chemotaxis_CheA"/>
</dbReference>
<dbReference type="Proteomes" id="UP000029738">
    <property type="component" value="Unassembled WGS sequence"/>
</dbReference>
<dbReference type="SMART" id="SM01231">
    <property type="entry name" value="H-kinase_dim"/>
    <property type="match status" value="1"/>
</dbReference>
<dbReference type="GO" id="GO:0006935">
    <property type="term" value="P:chemotaxis"/>
    <property type="evidence" value="ECO:0007669"/>
    <property type="project" value="InterPro"/>
</dbReference>
<dbReference type="FunFam" id="3.30.565.10:FF:000016">
    <property type="entry name" value="Chemotaxis protein CheA, putative"/>
    <property type="match status" value="1"/>
</dbReference>
<organism evidence="13 14">
    <name type="scientific">Tolypothrix bouteillei VB521301</name>
    <dbReference type="NCBI Taxonomy" id="1479485"/>
    <lineage>
        <taxon>Bacteria</taxon>
        <taxon>Bacillati</taxon>
        <taxon>Cyanobacteriota</taxon>
        <taxon>Cyanophyceae</taxon>
        <taxon>Nostocales</taxon>
        <taxon>Tolypothrichaceae</taxon>
        <taxon>Tolypothrix</taxon>
    </lineage>
</organism>
<evidence type="ECO:0000256" key="5">
    <source>
        <dbReference type="ARBA" id="ARBA00022777"/>
    </source>
</evidence>
<dbReference type="PROSITE" id="PS50851">
    <property type="entry name" value="CHEW"/>
    <property type="match status" value="1"/>
</dbReference>
<dbReference type="Gene3D" id="3.40.50.2300">
    <property type="match status" value="1"/>
</dbReference>
<dbReference type="RefSeq" id="WP_038076569.1">
    <property type="nucleotide sequence ID" value="NZ_JHEG04000001.1"/>
</dbReference>
<dbReference type="InterPro" id="IPR011006">
    <property type="entry name" value="CheY-like_superfamily"/>
</dbReference>
<dbReference type="PROSITE" id="PS50110">
    <property type="entry name" value="RESPONSE_REGULATORY"/>
    <property type="match status" value="1"/>
</dbReference>
<dbReference type="InterPro" id="IPR001789">
    <property type="entry name" value="Sig_transdc_resp-reg_receiver"/>
</dbReference>
<dbReference type="InterPro" id="IPR036890">
    <property type="entry name" value="HATPase_C_sf"/>
</dbReference>
<evidence type="ECO:0000256" key="2">
    <source>
        <dbReference type="ARBA" id="ARBA00012438"/>
    </source>
</evidence>
<dbReference type="SUPFAM" id="SSF52172">
    <property type="entry name" value="CheY-like"/>
    <property type="match status" value="1"/>
</dbReference>
<name>A0A8S9T0Q2_9CYAN</name>
<dbReference type="InterPro" id="IPR003594">
    <property type="entry name" value="HATPase_dom"/>
</dbReference>
<gene>
    <name evidence="13" type="ORF">DA73_0400009510</name>
</gene>
<dbReference type="Gene3D" id="2.30.30.40">
    <property type="entry name" value="SH3 Domains"/>
    <property type="match status" value="1"/>
</dbReference>
<sequence>MITDSFIREQSHTYFLSEAPELLHTIEQELFSLPHNYSIAKVHNLMRSAHTIKGGSAIVDLKTVNKIAHSLEDVIRALYNPDVVIDTELQTLLLQAYECLRLPITAEITGSSINDEEILQRATSVFAQLHEKLGDALDADTHIPTSVELGFDIVQSIFETGVTQRLESIAKAIQDLQDTDELNQFLRSQAEVFLGLAESLNLPGFGEIAKITLAALEANPTRTVEIAELALADFQKGQHAILAGDRTSSYQPSEAFQELSQPRVKNFGSLLLQEEQEIKTNVENSLTVYFTDYSTDTPPNAINLRSEIVDFYNFLINNSGFNRKKLKPVEAKFYLKVVRYILGWFNHHLEVPYQELSLDLLVPYLQAENPIEKIENWLSQCLQFLSDKEDSDSLCLYRQGIILKILFALAQFKYRTFNSDTPILKTIKNKIIQTAKEYKNYPSVTEQEKNWLAKPKLQNLLEIRKIHPEPYQQSDSLVDTIWGQEVITTASYELPTTQDNSDTTEQTPDVLQREQTLTEPYWNLTPEPEITHNNSATISQPLAIREAATLDTVLTTNEVISPDSNATIDREVEEKKTRQNSFIRVDVESLNTLNYQAGELLIYQKRRNLYDEQFKEIIEQLFFQLQRHQKTLNQLRELPLQVQNFTSKYKQNFATVDFDTLEMDEYTEFNVALYSALEETLQLQETTESLDLLIEQSTQIQEKTQRLTLNIIDNLVETRMVPVGDILNRFPQMVQNLGNVYGKMVEMKLTGTQVLIEKSIAEKLYDPLLQLVRNAFDHGIESPEIRREFGKSERGLIEIIAYHQGSQTIIEIHDDGQGLHVEKICEKAVELDLLSAEETRGLISKATEDKLLDLIFLPRFSTAAKVSEISGRGMGLDIVRSQLHSLNGSIAVQSLPKQGTKFILKIPFSMTTDKLMLVQAGGIVYALLLNSIEKILLSSTHTIKEFEGKKILHWNKDKDERMISICHLSELINYNSHYICHRHLQNKQINDGTETMKNPVLLLKRNQELFGLEVDQIIGEQELVIRPLSQTISPPKYIYGCSSLANGNMILVIDAALLLEPLNAMQAELDVMALPPATAQMRALPISASVTQSIPLLASSTTKLELSPYQEQTHKTSKVVLVIDDALSLRQTLSLTLQKFGYQVLQAQNGVEALEQLQAHPEIQILISDLEMPRMNGFELLSHLQQNSKLATIPVVVLTSRSAEKHRRLAQELGAKAYITKPYLEHEFISTIETVLTMTRE</sequence>
<comment type="caution">
    <text evidence="13">The sequence shown here is derived from an EMBL/GenBank/DDBJ whole genome shotgun (WGS) entry which is preliminary data.</text>
</comment>
<evidence type="ECO:0000256" key="8">
    <source>
        <dbReference type="PROSITE-ProRule" id="PRU00169"/>
    </source>
</evidence>
<evidence type="ECO:0000259" key="11">
    <source>
        <dbReference type="PROSITE" id="PS50851"/>
    </source>
</evidence>
<feature type="domain" description="Histidine kinase" evidence="9">
    <location>
        <begin position="710"/>
        <end position="910"/>
    </location>
</feature>
<dbReference type="Gene3D" id="1.20.120.160">
    <property type="entry name" value="HPT domain"/>
    <property type="match status" value="1"/>
</dbReference>
<feature type="domain" description="CheW-like" evidence="11">
    <location>
        <begin position="912"/>
        <end position="1064"/>
    </location>
</feature>
<evidence type="ECO:0000313" key="14">
    <source>
        <dbReference type="Proteomes" id="UP000029738"/>
    </source>
</evidence>
<dbReference type="EC" id="2.7.13.3" evidence="2"/>
<reference evidence="13" key="2">
    <citation type="submission" date="2019-11" db="EMBL/GenBank/DDBJ databases">
        <title>Improved Assembly of Tolypothrix boutellei genome.</title>
        <authorList>
            <person name="Sarangi A.N."/>
            <person name="Mukherjee M."/>
            <person name="Ghosh S."/>
            <person name="Singh D."/>
            <person name="Das A."/>
            <person name="Kant S."/>
            <person name="Prusty A."/>
            <person name="Tripathy S."/>
        </authorList>
    </citation>
    <scope>NUCLEOTIDE SEQUENCE</scope>
    <source>
        <strain evidence="13">VB521301</strain>
    </source>
</reference>
<keyword evidence="4" id="KW-0808">Transferase</keyword>
<dbReference type="SMART" id="SM00387">
    <property type="entry name" value="HATPase_c"/>
    <property type="match status" value="1"/>
</dbReference>
<proteinExistence type="predicted"/>
<evidence type="ECO:0000256" key="3">
    <source>
        <dbReference type="ARBA" id="ARBA00022553"/>
    </source>
</evidence>
<keyword evidence="14" id="KW-1185">Reference proteome</keyword>
<dbReference type="CDD" id="cd00088">
    <property type="entry name" value="HPT"/>
    <property type="match status" value="1"/>
</dbReference>
<evidence type="ECO:0000259" key="10">
    <source>
        <dbReference type="PROSITE" id="PS50110"/>
    </source>
</evidence>
<dbReference type="PROSITE" id="PS50894">
    <property type="entry name" value="HPT"/>
    <property type="match status" value="1"/>
</dbReference>
<dbReference type="SUPFAM" id="SSF50341">
    <property type="entry name" value="CheW-like"/>
    <property type="match status" value="1"/>
</dbReference>
<dbReference type="EMBL" id="JHEG04000001">
    <property type="protein sequence ID" value="KAF3885676.1"/>
    <property type="molecule type" value="Genomic_DNA"/>
</dbReference>
<protein>
    <recommendedName>
        <fullName evidence="2">histidine kinase</fullName>
        <ecNumber evidence="2">2.7.13.3</ecNumber>
    </recommendedName>
</protein>
<dbReference type="InterPro" id="IPR002545">
    <property type="entry name" value="CheW-lke_dom"/>
</dbReference>
<comment type="catalytic activity">
    <reaction evidence="1">
        <text>ATP + protein L-histidine = ADP + protein N-phospho-L-histidine.</text>
        <dbReference type="EC" id="2.7.13.3"/>
    </reaction>
</comment>
<dbReference type="SUPFAM" id="SSF47226">
    <property type="entry name" value="Histidine-containing phosphotransfer domain, HPT domain"/>
    <property type="match status" value="1"/>
</dbReference>
<dbReference type="Pfam" id="PF00072">
    <property type="entry name" value="Response_reg"/>
    <property type="match status" value="1"/>
</dbReference>
<dbReference type="InterPro" id="IPR008207">
    <property type="entry name" value="Sig_transdc_His_kin_Hpt_dom"/>
</dbReference>
<dbReference type="SMART" id="SM00260">
    <property type="entry name" value="CheW"/>
    <property type="match status" value="1"/>
</dbReference>
<dbReference type="Pfam" id="PF01627">
    <property type="entry name" value="Hpt"/>
    <property type="match status" value="1"/>
</dbReference>
<dbReference type="SMART" id="SM00448">
    <property type="entry name" value="REC"/>
    <property type="match status" value="1"/>
</dbReference>
<evidence type="ECO:0000256" key="7">
    <source>
        <dbReference type="PROSITE-ProRule" id="PRU00110"/>
    </source>
</evidence>
<dbReference type="InterPro" id="IPR004358">
    <property type="entry name" value="Sig_transdc_His_kin-like_C"/>
</dbReference>
<dbReference type="PROSITE" id="PS50109">
    <property type="entry name" value="HIS_KIN"/>
    <property type="match status" value="1"/>
</dbReference>
<keyword evidence="6" id="KW-0902">Two-component regulatory system</keyword>
<feature type="modified residue" description="Phosphohistidine" evidence="7">
    <location>
        <position position="50"/>
    </location>
</feature>
<dbReference type="SUPFAM" id="SSF55874">
    <property type="entry name" value="ATPase domain of HSP90 chaperone/DNA topoisomerase II/histidine kinase"/>
    <property type="match status" value="1"/>
</dbReference>
<evidence type="ECO:0000259" key="12">
    <source>
        <dbReference type="PROSITE" id="PS50894"/>
    </source>
</evidence>
<evidence type="ECO:0000313" key="13">
    <source>
        <dbReference type="EMBL" id="KAF3885676.1"/>
    </source>
</evidence>
<evidence type="ECO:0000256" key="4">
    <source>
        <dbReference type="ARBA" id="ARBA00022679"/>
    </source>
</evidence>
<dbReference type="GO" id="GO:0005737">
    <property type="term" value="C:cytoplasm"/>
    <property type="evidence" value="ECO:0007669"/>
    <property type="project" value="InterPro"/>
</dbReference>
<feature type="domain" description="Response regulatory" evidence="10">
    <location>
        <begin position="1119"/>
        <end position="1236"/>
    </location>
</feature>
<dbReference type="InterPro" id="IPR004105">
    <property type="entry name" value="CheA-like_dim"/>
</dbReference>
<keyword evidence="5 13" id="KW-0418">Kinase</keyword>
<feature type="domain" description="HPt" evidence="12">
    <location>
        <begin position="4"/>
        <end position="107"/>
    </location>
</feature>
<dbReference type="InterPro" id="IPR036641">
    <property type="entry name" value="HPT_dom_sf"/>
</dbReference>
<keyword evidence="3 8" id="KW-0597">Phosphoprotein</keyword>
<accession>A0A8S9T0Q2</accession>
<dbReference type="SMART" id="SM00073">
    <property type="entry name" value="HPT"/>
    <property type="match status" value="1"/>
</dbReference>
<dbReference type="PANTHER" id="PTHR43395:SF1">
    <property type="entry name" value="CHEMOTAXIS PROTEIN CHEA"/>
    <property type="match status" value="1"/>
</dbReference>
<dbReference type="AlphaFoldDB" id="A0A8S9T0Q2"/>
<dbReference type="GO" id="GO:0000155">
    <property type="term" value="F:phosphorelay sensor kinase activity"/>
    <property type="evidence" value="ECO:0007669"/>
    <property type="project" value="InterPro"/>
</dbReference>
<dbReference type="PANTHER" id="PTHR43395">
    <property type="entry name" value="SENSOR HISTIDINE KINASE CHEA"/>
    <property type="match status" value="1"/>
</dbReference>
<dbReference type="InterPro" id="IPR036061">
    <property type="entry name" value="CheW-like_dom_sf"/>
</dbReference>
<dbReference type="PRINTS" id="PR00344">
    <property type="entry name" value="BCTRLSENSOR"/>
</dbReference>
<dbReference type="Pfam" id="PF02518">
    <property type="entry name" value="HATPase_c"/>
    <property type="match status" value="1"/>
</dbReference>